<proteinExistence type="predicted"/>
<name>A0AAD1DNK0_CHRNA</name>
<dbReference type="AlphaFoldDB" id="A0AAD1DNK0"/>
<accession>A0AAD1DNK0</accession>
<evidence type="ECO:0000313" key="1">
    <source>
        <dbReference type="EMBL" id="AZA89552.1"/>
    </source>
</evidence>
<dbReference type="KEGG" id="cnk:EG343_02360"/>
<organism evidence="1 2">
    <name type="scientific">Chryseobacterium nakagawai</name>
    <dbReference type="NCBI Taxonomy" id="1241982"/>
    <lineage>
        <taxon>Bacteria</taxon>
        <taxon>Pseudomonadati</taxon>
        <taxon>Bacteroidota</taxon>
        <taxon>Flavobacteriia</taxon>
        <taxon>Flavobacteriales</taxon>
        <taxon>Weeksellaceae</taxon>
        <taxon>Chryseobacterium group</taxon>
        <taxon>Chryseobacterium</taxon>
    </lineage>
</organism>
<protein>
    <submittedName>
        <fullName evidence="1">Uncharacterized protein</fullName>
    </submittedName>
</protein>
<dbReference type="EMBL" id="CP033923">
    <property type="protein sequence ID" value="AZA89552.1"/>
    <property type="molecule type" value="Genomic_DNA"/>
</dbReference>
<sequence length="96" mass="11217">MLKLSEKYSNLKYNKFYIETPGEKYNVDEGLQPIKKQLYNYAIGNDGINSLAVTLPKEQLMWVRNRYLHRSNKDDETLTMDGRYVGGKPERDILKG</sequence>
<gene>
    <name evidence="1" type="ORF">EG343_02360</name>
</gene>
<dbReference type="RefSeq" id="WP_123856028.1">
    <property type="nucleotide sequence ID" value="NZ_CP033923.1"/>
</dbReference>
<keyword evidence="2" id="KW-1185">Reference proteome</keyword>
<dbReference type="Proteomes" id="UP000278288">
    <property type="component" value="Chromosome"/>
</dbReference>
<evidence type="ECO:0000313" key="2">
    <source>
        <dbReference type="Proteomes" id="UP000278288"/>
    </source>
</evidence>
<reference evidence="1 2" key="1">
    <citation type="submission" date="2018-11" db="EMBL/GenBank/DDBJ databases">
        <title>Proposal to divide the Flavobacteriaceae and reorganize its genera based on Amino Acid Identity values calculated from whole genome sequences.</title>
        <authorList>
            <person name="Nicholson A.C."/>
            <person name="Gulvik C.A."/>
            <person name="Whitney A.M."/>
            <person name="Humrighouse B.W."/>
            <person name="Bell M."/>
            <person name="Holmes B."/>
            <person name="Steigerwalt A.G."/>
            <person name="Villarma A."/>
            <person name="Sheth M."/>
            <person name="Batra D."/>
            <person name="Pryor J."/>
            <person name="Bernardet J.-F."/>
            <person name="Hugo C."/>
            <person name="Kampfer P."/>
            <person name="Newman J."/>
            <person name="McQuiston J.R."/>
        </authorList>
    </citation>
    <scope>NUCLEOTIDE SEQUENCE [LARGE SCALE GENOMIC DNA]</scope>
    <source>
        <strain evidence="1 2">G0041</strain>
    </source>
</reference>